<evidence type="ECO:0000256" key="1">
    <source>
        <dbReference type="SAM" id="MobiDB-lite"/>
    </source>
</evidence>
<proteinExistence type="predicted"/>
<dbReference type="AlphaFoldDB" id="A0A6A6NMY8"/>
<keyword evidence="3" id="KW-1185">Reference proteome</keyword>
<organism evidence="2 3">
    <name type="scientific">Lineolata rhizophorae</name>
    <dbReference type="NCBI Taxonomy" id="578093"/>
    <lineage>
        <taxon>Eukaryota</taxon>
        <taxon>Fungi</taxon>
        <taxon>Dikarya</taxon>
        <taxon>Ascomycota</taxon>
        <taxon>Pezizomycotina</taxon>
        <taxon>Dothideomycetes</taxon>
        <taxon>Dothideomycetes incertae sedis</taxon>
        <taxon>Lineolatales</taxon>
        <taxon>Lineolataceae</taxon>
        <taxon>Lineolata</taxon>
    </lineage>
</organism>
<dbReference type="EMBL" id="MU001700">
    <property type="protein sequence ID" value="KAF2453009.1"/>
    <property type="molecule type" value="Genomic_DNA"/>
</dbReference>
<evidence type="ECO:0000313" key="3">
    <source>
        <dbReference type="Proteomes" id="UP000799766"/>
    </source>
</evidence>
<name>A0A6A6NMY8_9PEZI</name>
<dbReference type="Proteomes" id="UP000799766">
    <property type="component" value="Unassembled WGS sequence"/>
</dbReference>
<feature type="region of interest" description="Disordered" evidence="1">
    <location>
        <begin position="195"/>
        <end position="218"/>
    </location>
</feature>
<evidence type="ECO:0000313" key="2">
    <source>
        <dbReference type="EMBL" id="KAF2453009.1"/>
    </source>
</evidence>
<sequence length="218" mass="24523">MDKRKAPRRIASRMKPTFRESWDTNVAMYRPRPQKAVSVAAIESPASLTFQAPQQQEQQPFHRKGGPCPACRDSGIAVEAYRVKWLHAMPMVAAANQLPANPDESCVERVVQNAVQLLSSYLTSPWPWKYDPRGLDEALANLASTSDCKQRTFLVQGFQIWLVLFILKTGKSHYEGQRANVDTVEALHKPSVENAKEATDKILSKGNRQSETSLDSKW</sequence>
<dbReference type="OrthoDB" id="5413466at2759"/>
<accession>A0A6A6NMY8</accession>
<protein>
    <submittedName>
        <fullName evidence="2">Uncharacterized protein</fullName>
    </submittedName>
</protein>
<reference evidence="2" key="1">
    <citation type="journal article" date="2020" name="Stud. Mycol.">
        <title>101 Dothideomycetes genomes: a test case for predicting lifestyles and emergence of pathogens.</title>
        <authorList>
            <person name="Haridas S."/>
            <person name="Albert R."/>
            <person name="Binder M."/>
            <person name="Bloem J."/>
            <person name="Labutti K."/>
            <person name="Salamov A."/>
            <person name="Andreopoulos B."/>
            <person name="Baker S."/>
            <person name="Barry K."/>
            <person name="Bills G."/>
            <person name="Bluhm B."/>
            <person name="Cannon C."/>
            <person name="Castanera R."/>
            <person name="Culley D."/>
            <person name="Daum C."/>
            <person name="Ezra D."/>
            <person name="Gonzalez J."/>
            <person name="Henrissat B."/>
            <person name="Kuo A."/>
            <person name="Liang C."/>
            <person name="Lipzen A."/>
            <person name="Lutzoni F."/>
            <person name="Magnuson J."/>
            <person name="Mondo S."/>
            <person name="Nolan M."/>
            <person name="Ohm R."/>
            <person name="Pangilinan J."/>
            <person name="Park H.-J."/>
            <person name="Ramirez L."/>
            <person name="Alfaro M."/>
            <person name="Sun H."/>
            <person name="Tritt A."/>
            <person name="Yoshinaga Y."/>
            <person name="Zwiers L.-H."/>
            <person name="Turgeon B."/>
            <person name="Goodwin S."/>
            <person name="Spatafora J."/>
            <person name="Crous P."/>
            <person name="Grigoriev I."/>
        </authorList>
    </citation>
    <scope>NUCLEOTIDE SEQUENCE</scope>
    <source>
        <strain evidence="2">ATCC 16933</strain>
    </source>
</reference>
<feature type="compositionally biased region" description="Polar residues" evidence="1">
    <location>
        <begin position="206"/>
        <end position="218"/>
    </location>
</feature>
<gene>
    <name evidence="2" type="ORF">BDY21DRAFT_367263</name>
</gene>